<keyword evidence="2" id="KW-1133">Transmembrane helix</keyword>
<feature type="region of interest" description="Disordered" evidence="1">
    <location>
        <begin position="428"/>
        <end position="473"/>
    </location>
</feature>
<reference evidence="3 4" key="1">
    <citation type="submission" date="2017-09" db="EMBL/GenBank/DDBJ databases">
        <title>Genome sequencing of Besnoitia besnoiti strain Bb-Ger1.</title>
        <authorList>
            <person name="Schares G."/>
            <person name="Venepally P."/>
            <person name="Lorenzi H.A."/>
        </authorList>
    </citation>
    <scope>NUCLEOTIDE SEQUENCE [LARGE SCALE GENOMIC DNA]</scope>
    <source>
        <strain evidence="3 4">Bb-Ger1</strain>
    </source>
</reference>
<gene>
    <name evidence="3" type="ORF">BESB_066910</name>
</gene>
<evidence type="ECO:0008006" key="5">
    <source>
        <dbReference type="Google" id="ProtNLM"/>
    </source>
</evidence>
<evidence type="ECO:0000256" key="1">
    <source>
        <dbReference type="SAM" id="MobiDB-lite"/>
    </source>
</evidence>
<dbReference type="KEGG" id="bbes:BESB_066910"/>
<dbReference type="EMBL" id="NWUJ01000006">
    <property type="protein sequence ID" value="PFH34658.1"/>
    <property type="molecule type" value="Genomic_DNA"/>
</dbReference>
<name>A0A2A9M853_BESBE</name>
<feature type="region of interest" description="Disordered" evidence="1">
    <location>
        <begin position="262"/>
        <end position="291"/>
    </location>
</feature>
<keyword evidence="2" id="KW-0472">Membrane</keyword>
<dbReference type="OrthoDB" id="329324at2759"/>
<feature type="transmembrane region" description="Helical" evidence="2">
    <location>
        <begin position="74"/>
        <end position="103"/>
    </location>
</feature>
<keyword evidence="4" id="KW-1185">Reference proteome</keyword>
<evidence type="ECO:0000256" key="2">
    <source>
        <dbReference type="SAM" id="Phobius"/>
    </source>
</evidence>
<proteinExistence type="predicted"/>
<dbReference type="GeneID" id="40311617"/>
<organism evidence="3 4">
    <name type="scientific">Besnoitia besnoiti</name>
    <name type="common">Apicomplexan protozoan</name>
    <dbReference type="NCBI Taxonomy" id="94643"/>
    <lineage>
        <taxon>Eukaryota</taxon>
        <taxon>Sar</taxon>
        <taxon>Alveolata</taxon>
        <taxon>Apicomplexa</taxon>
        <taxon>Conoidasida</taxon>
        <taxon>Coccidia</taxon>
        <taxon>Eucoccidiorida</taxon>
        <taxon>Eimeriorina</taxon>
        <taxon>Sarcocystidae</taxon>
        <taxon>Besnoitia</taxon>
    </lineage>
</organism>
<feature type="region of interest" description="Disordered" evidence="1">
    <location>
        <begin position="358"/>
        <end position="385"/>
    </location>
</feature>
<accession>A0A2A9M853</accession>
<keyword evidence="2" id="KW-0812">Transmembrane</keyword>
<comment type="caution">
    <text evidence="3">The sequence shown here is derived from an EMBL/GenBank/DDBJ whole genome shotgun (WGS) entry which is preliminary data.</text>
</comment>
<dbReference type="Proteomes" id="UP000224006">
    <property type="component" value="Chromosome VI"/>
</dbReference>
<dbReference type="RefSeq" id="XP_029218667.1">
    <property type="nucleotide sequence ID" value="XM_029365084.1"/>
</dbReference>
<evidence type="ECO:0000313" key="4">
    <source>
        <dbReference type="Proteomes" id="UP000224006"/>
    </source>
</evidence>
<sequence>MNDQAGPRKNQACALNRHPSLPPAASNATSFVGGDLPLAPSRVCSNPERKRLDATCNANDLKARRQRKRTVLRGLAGCLLVLLLALALAASIFLVVVLDFFAYSNHGKPLRLVNLQFTQPLRLSYTDASEQLEISLDGLHVRLEGSNPLLLPLNVKLGKVSLFFRPSPTAYRVVSSQLTRTANPVLFPPQRHHRRRRLSGEDFNSRHDDLFFAEAVTRSRKSPRALTDRRLFTKPAETENSGHNADDVERIFYEALSATPHRKLSESSDAGATVDRQGGAPAPGHDGIPPELWRTPYIPGRQLQPNRVNSVAMNRGAREVLAIGGGTRGWEVPSSAPDGDLLENPLLVQDMLDSLSPGRSSIEPGRSGQFAESLGRNPPVRGEKPEALPKDFFTQYLDGSAPSSAMPIKNFHSSSYLQLSNATACIPPSKEVGEDSDGSSCESPWRELEETQTQSRQHNDTFPAPVDHTIPPRSSSEIPLEIFRRRFCSLDPTAMTAALEVMVTCLNEGFAQIRIQVSGTQLAFAKGMFSAELDTLHFEPLFIPCEYRNQIQMKAQGQN</sequence>
<protein>
    <recommendedName>
        <fullName evidence="5">Transmembrane protein</fullName>
    </recommendedName>
</protein>
<dbReference type="VEuPathDB" id="ToxoDB:BESB_066910"/>
<dbReference type="AlphaFoldDB" id="A0A2A9M853"/>
<evidence type="ECO:0000313" key="3">
    <source>
        <dbReference type="EMBL" id="PFH34658.1"/>
    </source>
</evidence>